<evidence type="ECO:0000313" key="3">
    <source>
        <dbReference type="Proteomes" id="UP000327157"/>
    </source>
</evidence>
<feature type="chain" id="PRO_5024370323" evidence="1">
    <location>
        <begin position="24"/>
        <end position="100"/>
    </location>
</feature>
<keyword evidence="3" id="KW-1185">Reference proteome</keyword>
<reference evidence="2 3" key="1">
    <citation type="submission" date="2019-09" db="EMBL/GenBank/DDBJ databases">
        <authorList>
            <person name="Ou C."/>
        </authorList>
    </citation>
    <scope>NUCLEOTIDE SEQUENCE [LARGE SCALE GENOMIC DNA]</scope>
    <source>
        <strain evidence="2">S2</strain>
        <tissue evidence="2">Leaf</tissue>
    </source>
</reference>
<accession>A0A5N5GEZ9</accession>
<comment type="caution">
    <text evidence="2">The sequence shown here is derived from an EMBL/GenBank/DDBJ whole genome shotgun (WGS) entry which is preliminary data.</text>
</comment>
<dbReference type="PROSITE" id="PS51257">
    <property type="entry name" value="PROKAR_LIPOPROTEIN"/>
    <property type="match status" value="1"/>
</dbReference>
<gene>
    <name evidence="2" type="ORF">D8674_035939</name>
</gene>
<dbReference type="EMBL" id="SMOL01000458">
    <property type="protein sequence ID" value="KAB2613623.1"/>
    <property type="molecule type" value="Genomic_DNA"/>
</dbReference>
<reference evidence="3" key="2">
    <citation type="submission" date="2019-10" db="EMBL/GenBank/DDBJ databases">
        <title>A de novo genome assembly of a pear dwarfing rootstock.</title>
        <authorList>
            <person name="Wang F."/>
            <person name="Wang J."/>
            <person name="Li S."/>
            <person name="Zhang Y."/>
            <person name="Fang M."/>
            <person name="Ma L."/>
            <person name="Zhao Y."/>
            <person name="Jiang S."/>
        </authorList>
    </citation>
    <scope>NUCLEOTIDE SEQUENCE [LARGE SCALE GENOMIC DNA]</scope>
</reference>
<keyword evidence="1" id="KW-0732">Signal</keyword>
<dbReference type="Gene3D" id="3.40.50.2300">
    <property type="match status" value="1"/>
</dbReference>
<keyword evidence="2" id="KW-0675">Receptor</keyword>
<protein>
    <submittedName>
        <fullName evidence="2">Glutamate receptor 3.7</fullName>
    </submittedName>
</protein>
<dbReference type="OrthoDB" id="5984008at2759"/>
<sequence length="100" mass="10872">MRGAVVSPLQFLISVFLTSCFYCQKPSVVNIGAIFSFNSVIGRVAKTAMEAALSDVNTDPRILSGTELRLLMENTNSSVFLGSVEVPNTWNQSLIFSPLL</sequence>
<dbReference type="SUPFAM" id="SSF53822">
    <property type="entry name" value="Periplasmic binding protein-like I"/>
    <property type="match status" value="1"/>
</dbReference>
<evidence type="ECO:0000256" key="1">
    <source>
        <dbReference type="SAM" id="SignalP"/>
    </source>
</evidence>
<organism evidence="2 3">
    <name type="scientific">Pyrus ussuriensis x Pyrus communis</name>
    <dbReference type="NCBI Taxonomy" id="2448454"/>
    <lineage>
        <taxon>Eukaryota</taxon>
        <taxon>Viridiplantae</taxon>
        <taxon>Streptophyta</taxon>
        <taxon>Embryophyta</taxon>
        <taxon>Tracheophyta</taxon>
        <taxon>Spermatophyta</taxon>
        <taxon>Magnoliopsida</taxon>
        <taxon>eudicotyledons</taxon>
        <taxon>Gunneridae</taxon>
        <taxon>Pentapetalae</taxon>
        <taxon>rosids</taxon>
        <taxon>fabids</taxon>
        <taxon>Rosales</taxon>
        <taxon>Rosaceae</taxon>
        <taxon>Amygdaloideae</taxon>
        <taxon>Maleae</taxon>
        <taxon>Pyrus</taxon>
    </lineage>
</organism>
<dbReference type="AlphaFoldDB" id="A0A5N5GEZ9"/>
<feature type="signal peptide" evidence="1">
    <location>
        <begin position="1"/>
        <end position="23"/>
    </location>
</feature>
<proteinExistence type="predicted"/>
<dbReference type="Proteomes" id="UP000327157">
    <property type="component" value="Chromosome 9"/>
</dbReference>
<dbReference type="InterPro" id="IPR028082">
    <property type="entry name" value="Peripla_BP_I"/>
</dbReference>
<name>A0A5N5GEZ9_9ROSA</name>
<evidence type="ECO:0000313" key="2">
    <source>
        <dbReference type="EMBL" id="KAB2613623.1"/>
    </source>
</evidence>
<reference evidence="2 3" key="3">
    <citation type="submission" date="2019-11" db="EMBL/GenBank/DDBJ databases">
        <title>A de novo genome assembly of a pear dwarfing rootstock.</title>
        <authorList>
            <person name="Wang F."/>
            <person name="Wang J."/>
            <person name="Li S."/>
            <person name="Zhang Y."/>
            <person name="Fang M."/>
            <person name="Ma L."/>
            <person name="Zhao Y."/>
            <person name="Jiang S."/>
        </authorList>
    </citation>
    <scope>NUCLEOTIDE SEQUENCE [LARGE SCALE GENOMIC DNA]</scope>
    <source>
        <strain evidence="2">S2</strain>
        <tissue evidence="2">Leaf</tissue>
    </source>
</reference>